<protein>
    <submittedName>
        <fullName evidence="1">Uncharacterized protein</fullName>
    </submittedName>
</protein>
<sequence>MMDECFHENDYHVSRRIYSNRVFDQVHERQAQEIQSLRERLSRACRCTDKWAVQKIKGFCQFWIGS</sequence>
<dbReference type="EMBL" id="JAAMOB010000004">
    <property type="protein sequence ID" value="KAF4114610.1"/>
    <property type="molecule type" value="Genomic_DNA"/>
</dbReference>
<dbReference type="Proteomes" id="UP000579812">
    <property type="component" value="Unassembled WGS sequence"/>
</dbReference>
<organism evidence="1 2">
    <name type="scientific">Onychostoma macrolepis</name>
    <dbReference type="NCBI Taxonomy" id="369639"/>
    <lineage>
        <taxon>Eukaryota</taxon>
        <taxon>Metazoa</taxon>
        <taxon>Chordata</taxon>
        <taxon>Craniata</taxon>
        <taxon>Vertebrata</taxon>
        <taxon>Euteleostomi</taxon>
        <taxon>Actinopterygii</taxon>
        <taxon>Neopterygii</taxon>
        <taxon>Teleostei</taxon>
        <taxon>Ostariophysi</taxon>
        <taxon>Cypriniformes</taxon>
        <taxon>Cyprinidae</taxon>
        <taxon>Acrossocheilinae</taxon>
        <taxon>Onychostoma</taxon>
    </lineage>
</organism>
<keyword evidence="2" id="KW-1185">Reference proteome</keyword>
<reference evidence="1 2" key="1">
    <citation type="submission" date="2020-04" db="EMBL/GenBank/DDBJ databases">
        <title>Chromosome-level genome assembly of a cyprinid fish Onychostoma macrolepis by integration of Nanopore Sequencing, Bionano and Hi-C technology.</title>
        <authorList>
            <person name="Wang D."/>
        </authorList>
    </citation>
    <scope>NUCLEOTIDE SEQUENCE [LARGE SCALE GENOMIC DNA]</scope>
    <source>
        <strain evidence="1">SWU-2019</strain>
        <tissue evidence="1">Muscle</tissue>
    </source>
</reference>
<evidence type="ECO:0000313" key="2">
    <source>
        <dbReference type="Proteomes" id="UP000579812"/>
    </source>
</evidence>
<dbReference type="AlphaFoldDB" id="A0A7J6D5T9"/>
<comment type="caution">
    <text evidence="1">The sequence shown here is derived from an EMBL/GenBank/DDBJ whole genome shotgun (WGS) entry which is preliminary data.</text>
</comment>
<proteinExistence type="predicted"/>
<gene>
    <name evidence="1" type="ORF">G5714_004833</name>
</gene>
<name>A0A7J6D5T9_9TELE</name>
<accession>A0A7J6D5T9</accession>
<evidence type="ECO:0000313" key="1">
    <source>
        <dbReference type="EMBL" id="KAF4114610.1"/>
    </source>
</evidence>